<accession>A0A9X3WG31</accession>
<comment type="caution">
    <text evidence="2">The sequence shown here is derived from an EMBL/GenBank/DDBJ whole genome shotgun (WGS) entry which is preliminary data.</text>
</comment>
<name>A0A9X3WG31_9BACI</name>
<sequence length="128" mass="15106">MKKMQGYAKKFHKEMGWEISGQAYETAQSSLLNNYMLLTTEVAEVAEELRRTFNMTNNHINEGIDKEEAFRRAKESVKEDIGKEMADCLAYITKIANYLEIDLEDSFYQKMEEVRNRKNRDIAVFKKY</sequence>
<dbReference type="Gene3D" id="1.10.287.1080">
    <property type="entry name" value="MazG-like"/>
    <property type="match status" value="1"/>
</dbReference>
<dbReference type="AlphaFoldDB" id="A0A9X3WG31"/>
<organism evidence="2 3">
    <name type="scientific">Aquibacillus salsiterrae</name>
    <dbReference type="NCBI Taxonomy" id="2950439"/>
    <lineage>
        <taxon>Bacteria</taxon>
        <taxon>Bacillati</taxon>
        <taxon>Bacillota</taxon>
        <taxon>Bacilli</taxon>
        <taxon>Bacillales</taxon>
        <taxon>Bacillaceae</taxon>
        <taxon>Aquibacillus</taxon>
    </lineage>
</organism>
<dbReference type="RefSeq" id="WP_272447067.1">
    <property type="nucleotide sequence ID" value="NZ_JAMQKC010000017.1"/>
</dbReference>
<evidence type="ECO:0000313" key="3">
    <source>
        <dbReference type="Proteomes" id="UP001145069"/>
    </source>
</evidence>
<dbReference type="Proteomes" id="UP001145069">
    <property type="component" value="Unassembled WGS sequence"/>
</dbReference>
<dbReference type="EMBL" id="JAMQKC010000017">
    <property type="protein sequence ID" value="MDC3418008.1"/>
    <property type="molecule type" value="Genomic_DNA"/>
</dbReference>
<evidence type="ECO:0000313" key="2">
    <source>
        <dbReference type="EMBL" id="MDC3418008.1"/>
    </source>
</evidence>
<gene>
    <name evidence="2" type="ORF">NC799_14015</name>
</gene>
<protein>
    <submittedName>
        <fullName evidence="2">MazG-like family protein</fullName>
    </submittedName>
</protein>
<reference evidence="2" key="1">
    <citation type="submission" date="2022-06" db="EMBL/GenBank/DDBJ databases">
        <title>Aquibacillus sp. a new bacterium isolated from soil saline samples.</title>
        <authorList>
            <person name="Galisteo C."/>
            <person name="De La Haba R."/>
            <person name="Sanchez-Porro C."/>
            <person name="Ventosa A."/>
        </authorList>
    </citation>
    <scope>NUCLEOTIDE SEQUENCE</scope>
    <source>
        <strain evidence="2">3ASR75-54</strain>
    </source>
</reference>
<dbReference type="SUPFAM" id="SSF101386">
    <property type="entry name" value="all-alpha NTP pyrophosphatases"/>
    <property type="match status" value="1"/>
</dbReference>
<dbReference type="Pfam" id="PF03819">
    <property type="entry name" value="MazG"/>
    <property type="match status" value="1"/>
</dbReference>
<feature type="domain" description="NTP pyrophosphohydrolase MazG-like" evidence="1">
    <location>
        <begin position="35"/>
        <end position="118"/>
    </location>
</feature>
<proteinExistence type="predicted"/>
<evidence type="ECO:0000259" key="1">
    <source>
        <dbReference type="Pfam" id="PF03819"/>
    </source>
</evidence>
<dbReference type="CDD" id="cd11523">
    <property type="entry name" value="NTP-PPase"/>
    <property type="match status" value="1"/>
</dbReference>
<keyword evidence="3" id="KW-1185">Reference proteome</keyword>
<dbReference type="InterPro" id="IPR004518">
    <property type="entry name" value="MazG-like_dom"/>
</dbReference>